<accession>A0ABQ8FGA5</accession>
<keyword evidence="3 7" id="KW-0732">Signal</keyword>
<dbReference type="InterPro" id="IPR018939">
    <property type="entry name" value="Autophagy-rel_prot_27"/>
</dbReference>
<evidence type="ECO:0000256" key="4">
    <source>
        <dbReference type="ARBA" id="ARBA00022989"/>
    </source>
</evidence>
<gene>
    <name evidence="8" type="ORF">BASA50_004184</name>
</gene>
<sequence>MMQRWSICPLFFLVLGHGLHTEAASLTESAHKQPPILLLDTTNSHCLVNVGGSSYNLTSVFPSPFFNATLSIDPHAPSFDTVSLIGSPCSVMAVDPAVPAEDQCQSNTRFCRIVTNWKHGVGRVVTVQSYVAGDSPLTAATVIPDGVSISYLGLGDTQVLLNIHCKKDTTNPTQPSVILESKKITLTWEHSGGCVSSMGSGAEPGSSSMSTAGLFFTMFFAGLCGYFVVGMAYNFAVLKIAHFPEILPHHELWITLVGHIMVCTAEIVVDLF</sequence>
<proteinExistence type="predicted"/>
<comment type="caution">
    <text evidence="8">The sequence shown here is derived from an EMBL/GenBank/DDBJ whole genome shotgun (WGS) entry which is preliminary data.</text>
</comment>
<feature type="signal peptide" evidence="7">
    <location>
        <begin position="1"/>
        <end position="23"/>
    </location>
</feature>
<protein>
    <recommendedName>
        <fullName evidence="10">Autophagy-related protein 27</fullName>
    </recommendedName>
</protein>
<feature type="chain" id="PRO_5045914146" description="Autophagy-related protein 27" evidence="7">
    <location>
        <begin position="24"/>
        <end position="272"/>
    </location>
</feature>
<dbReference type="Proteomes" id="UP001648503">
    <property type="component" value="Unassembled WGS sequence"/>
</dbReference>
<keyword evidence="5 6" id="KW-0472">Membrane</keyword>
<evidence type="ECO:0008006" key="10">
    <source>
        <dbReference type="Google" id="ProtNLM"/>
    </source>
</evidence>
<evidence type="ECO:0000313" key="8">
    <source>
        <dbReference type="EMBL" id="KAH6597839.1"/>
    </source>
</evidence>
<evidence type="ECO:0000256" key="7">
    <source>
        <dbReference type="SAM" id="SignalP"/>
    </source>
</evidence>
<keyword evidence="9" id="KW-1185">Reference proteome</keyword>
<evidence type="ECO:0000313" key="9">
    <source>
        <dbReference type="Proteomes" id="UP001648503"/>
    </source>
</evidence>
<dbReference type="PANTHER" id="PTHR15071">
    <property type="entry name" value="MANNOSE-6-PHOSPHATE RECEPTOR FAMILY MEMBER"/>
    <property type="match status" value="1"/>
</dbReference>
<evidence type="ECO:0000256" key="2">
    <source>
        <dbReference type="ARBA" id="ARBA00022692"/>
    </source>
</evidence>
<name>A0ABQ8FGA5_9FUNG</name>
<reference evidence="8 9" key="1">
    <citation type="submission" date="2021-02" db="EMBL/GenBank/DDBJ databases">
        <title>Variation within the Batrachochytrium salamandrivorans European outbreak.</title>
        <authorList>
            <person name="Kelly M."/>
            <person name="Pasmans F."/>
            <person name="Shea T.P."/>
            <person name="Munoz J.F."/>
            <person name="Carranza S."/>
            <person name="Cuomo C.A."/>
            <person name="Martel A."/>
        </authorList>
    </citation>
    <scope>NUCLEOTIDE SEQUENCE [LARGE SCALE GENOMIC DNA]</scope>
    <source>
        <strain evidence="8 9">AMFP18/2</strain>
    </source>
</reference>
<organism evidence="8 9">
    <name type="scientific">Batrachochytrium salamandrivorans</name>
    <dbReference type="NCBI Taxonomy" id="1357716"/>
    <lineage>
        <taxon>Eukaryota</taxon>
        <taxon>Fungi</taxon>
        <taxon>Fungi incertae sedis</taxon>
        <taxon>Chytridiomycota</taxon>
        <taxon>Chytridiomycota incertae sedis</taxon>
        <taxon>Chytridiomycetes</taxon>
        <taxon>Rhizophydiales</taxon>
        <taxon>Rhizophydiales incertae sedis</taxon>
        <taxon>Batrachochytrium</taxon>
    </lineage>
</organism>
<dbReference type="EMBL" id="JAFCIX010000127">
    <property type="protein sequence ID" value="KAH6597839.1"/>
    <property type="molecule type" value="Genomic_DNA"/>
</dbReference>
<dbReference type="Pfam" id="PF09451">
    <property type="entry name" value="ATG27"/>
    <property type="match status" value="1"/>
</dbReference>
<feature type="transmembrane region" description="Helical" evidence="6">
    <location>
        <begin position="214"/>
        <end position="238"/>
    </location>
</feature>
<evidence type="ECO:0000256" key="3">
    <source>
        <dbReference type="ARBA" id="ARBA00022729"/>
    </source>
</evidence>
<keyword evidence="2 6" id="KW-0812">Transmembrane</keyword>
<keyword evidence="4 6" id="KW-1133">Transmembrane helix</keyword>
<dbReference type="PANTHER" id="PTHR15071:SF36">
    <property type="entry name" value="MRH DOMAIN-CONTAINING PROTEIN"/>
    <property type="match status" value="1"/>
</dbReference>
<evidence type="ECO:0000256" key="1">
    <source>
        <dbReference type="ARBA" id="ARBA00004167"/>
    </source>
</evidence>
<evidence type="ECO:0000256" key="5">
    <source>
        <dbReference type="ARBA" id="ARBA00023136"/>
    </source>
</evidence>
<comment type="subcellular location">
    <subcellularLocation>
        <location evidence="1">Membrane</location>
        <topology evidence="1">Single-pass membrane protein</topology>
    </subcellularLocation>
</comment>
<evidence type="ECO:0000256" key="6">
    <source>
        <dbReference type="SAM" id="Phobius"/>
    </source>
</evidence>